<keyword evidence="14" id="KW-1185">Reference proteome</keyword>
<dbReference type="GO" id="GO:0009986">
    <property type="term" value="C:cell surface"/>
    <property type="evidence" value="ECO:0007669"/>
    <property type="project" value="TreeGrafter"/>
</dbReference>
<dbReference type="GO" id="GO:0005886">
    <property type="term" value="C:plasma membrane"/>
    <property type="evidence" value="ECO:0007669"/>
    <property type="project" value="UniProtKB-ARBA"/>
</dbReference>
<dbReference type="SUPFAM" id="SSF48726">
    <property type="entry name" value="Immunoglobulin"/>
    <property type="match status" value="1"/>
</dbReference>
<feature type="chain" id="PRO_5028893981" evidence="12">
    <location>
        <begin position="17"/>
        <end position="212"/>
    </location>
</feature>
<comment type="subcellular location">
    <subcellularLocation>
        <location evidence="1">Membrane</location>
        <topology evidence="1">Single-pass type I membrane protein</topology>
    </subcellularLocation>
</comment>
<organism evidence="14 15">
    <name type="scientific">Phyllostomus discolor</name>
    <name type="common">pale spear-nosed bat</name>
    <dbReference type="NCBI Taxonomy" id="89673"/>
    <lineage>
        <taxon>Eukaryota</taxon>
        <taxon>Metazoa</taxon>
        <taxon>Chordata</taxon>
        <taxon>Craniata</taxon>
        <taxon>Vertebrata</taxon>
        <taxon>Euteleostomi</taxon>
        <taxon>Mammalia</taxon>
        <taxon>Eutheria</taxon>
        <taxon>Laurasiatheria</taxon>
        <taxon>Chiroptera</taxon>
        <taxon>Yangochiroptera</taxon>
        <taxon>Phyllostomidae</taxon>
        <taxon>Phyllostominae</taxon>
        <taxon>Phyllostomus</taxon>
    </lineage>
</organism>
<keyword evidence="3 12" id="KW-0732">Signal</keyword>
<dbReference type="Gene3D" id="2.60.40.10">
    <property type="entry name" value="Immunoglobulins"/>
    <property type="match status" value="1"/>
</dbReference>
<gene>
    <name evidence="15" type="primary">CD8B</name>
</gene>
<dbReference type="InterPro" id="IPR036179">
    <property type="entry name" value="Ig-like_dom_sf"/>
</dbReference>
<evidence type="ECO:0000256" key="8">
    <source>
        <dbReference type="ARBA" id="ARBA00023157"/>
    </source>
</evidence>
<evidence type="ECO:0000256" key="10">
    <source>
        <dbReference type="ARBA" id="ARBA00023319"/>
    </source>
</evidence>
<evidence type="ECO:0000259" key="13">
    <source>
        <dbReference type="PROSITE" id="PS50835"/>
    </source>
</evidence>
<keyword evidence="10" id="KW-0393">Immunoglobulin domain</keyword>
<dbReference type="Proteomes" id="UP000504628">
    <property type="component" value="Chromosome 6"/>
</dbReference>
<keyword evidence="6" id="KW-1064">Adaptive immunity</keyword>
<dbReference type="GO" id="GO:0002250">
    <property type="term" value="P:adaptive immune response"/>
    <property type="evidence" value="ECO:0007669"/>
    <property type="project" value="UniProtKB-KW"/>
</dbReference>
<dbReference type="RefSeq" id="XP_028370197.2">
    <property type="nucleotide sequence ID" value="XM_028514396.2"/>
</dbReference>
<feature type="transmembrane region" description="Helical" evidence="11">
    <location>
        <begin position="175"/>
        <end position="198"/>
    </location>
</feature>
<dbReference type="SMART" id="SM00406">
    <property type="entry name" value="IGv"/>
    <property type="match status" value="1"/>
</dbReference>
<dbReference type="GeneID" id="114498476"/>
<evidence type="ECO:0000313" key="15">
    <source>
        <dbReference type="RefSeq" id="XP_028370197.2"/>
    </source>
</evidence>
<keyword evidence="8" id="KW-1015">Disulfide bond</keyword>
<dbReference type="InParanoid" id="A0A6J2LR37"/>
<evidence type="ECO:0000256" key="2">
    <source>
        <dbReference type="ARBA" id="ARBA00022692"/>
    </source>
</evidence>
<accession>A0A6J2LR37</accession>
<dbReference type="GO" id="GO:0050776">
    <property type="term" value="P:regulation of immune response"/>
    <property type="evidence" value="ECO:0007669"/>
    <property type="project" value="InterPro"/>
</dbReference>
<reference evidence="15" key="1">
    <citation type="submission" date="2025-08" db="UniProtKB">
        <authorList>
            <consortium name="RefSeq"/>
        </authorList>
    </citation>
    <scope>IDENTIFICATION</scope>
    <source>
        <tissue evidence="15">Muscle</tissue>
    </source>
</reference>
<keyword evidence="2 11" id="KW-0812">Transmembrane</keyword>
<dbReference type="InterPro" id="IPR013106">
    <property type="entry name" value="Ig_V-set"/>
</dbReference>
<evidence type="ECO:0000256" key="4">
    <source>
        <dbReference type="ARBA" id="ARBA00022859"/>
    </source>
</evidence>
<sequence length="212" mass="23650">MPLWLCLLLAAAQSAALRSTMVHQQTPSSEVAQNNTKVDIVCEVKTPPPNMRIYWLRQLQTPSMNSHYEFLAFWDPANQLVYGNNVGPEELTVKQTSTQAVLSLKSVKPEDSGIYFCMTVGTPELTFGKGTQLTVVDVLPTTAQPTKKTTTKKRRCRPFPSLVPQKGPRCGPLTLGLLVTGAVILLVSLAVSIHLYCLRRKARLRFMKKFYK</sequence>
<dbReference type="PROSITE" id="PS50835">
    <property type="entry name" value="IG_LIKE"/>
    <property type="match status" value="1"/>
</dbReference>
<evidence type="ECO:0000256" key="9">
    <source>
        <dbReference type="ARBA" id="ARBA00023180"/>
    </source>
</evidence>
<keyword evidence="7 11" id="KW-0472">Membrane</keyword>
<dbReference type="Pfam" id="PF07686">
    <property type="entry name" value="V-set"/>
    <property type="match status" value="1"/>
</dbReference>
<keyword evidence="5 11" id="KW-1133">Transmembrane helix</keyword>
<name>A0A6J2LR37_9CHIR</name>
<evidence type="ECO:0000256" key="7">
    <source>
        <dbReference type="ARBA" id="ARBA00023136"/>
    </source>
</evidence>
<evidence type="ECO:0000256" key="3">
    <source>
        <dbReference type="ARBA" id="ARBA00022729"/>
    </source>
</evidence>
<evidence type="ECO:0000256" key="11">
    <source>
        <dbReference type="SAM" id="Phobius"/>
    </source>
</evidence>
<dbReference type="InterPro" id="IPR007110">
    <property type="entry name" value="Ig-like_dom"/>
</dbReference>
<evidence type="ECO:0000256" key="5">
    <source>
        <dbReference type="ARBA" id="ARBA00022989"/>
    </source>
</evidence>
<dbReference type="SMART" id="SM00409">
    <property type="entry name" value="IG"/>
    <property type="match status" value="1"/>
</dbReference>
<evidence type="ECO:0000256" key="1">
    <source>
        <dbReference type="ARBA" id="ARBA00004479"/>
    </source>
</evidence>
<evidence type="ECO:0000313" key="14">
    <source>
        <dbReference type="Proteomes" id="UP000504628"/>
    </source>
</evidence>
<keyword evidence="9" id="KW-0325">Glycoprotein</keyword>
<protein>
    <submittedName>
        <fullName evidence="15">T-cell surface glycoprotein CD8 beta chain</fullName>
    </submittedName>
</protein>
<dbReference type="PANTHER" id="PTHR11292:SF7">
    <property type="entry name" value="T-CELL SURFACE GLYCOPROTEIN CD8 BETA CHAIN-RELATED"/>
    <property type="match status" value="1"/>
</dbReference>
<dbReference type="InterPro" id="IPR013783">
    <property type="entry name" value="Ig-like_fold"/>
</dbReference>
<dbReference type="OrthoDB" id="9394844at2759"/>
<evidence type="ECO:0000256" key="6">
    <source>
        <dbReference type="ARBA" id="ARBA00023130"/>
    </source>
</evidence>
<proteinExistence type="predicted"/>
<feature type="domain" description="Ig-like" evidence="13">
    <location>
        <begin position="20"/>
        <end position="117"/>
    </location>
</feature>
<dbReference type="GO" id="GO:0015026">
    <property type="term" value="F:coreceptor activity"/>
    <property type="evidence" value="ECO:0007669"/>
    <property type="project" value="InterPro"/>
</dbReference>
<dbReference type="CTD" id="926"/>
<dbReference type="FunFam" id="2.60.40.10:FF:000645">
    <property type="entry name" value="T-cell surface glycoprotein CD8 beta chain"/>
    <property type="match status" value="1"/>
</dbReference>
<dbReference type="KEGG" id="pdic:114498476"/>
<evidence type="ECO:0000256" key="12">
    <source>
        <dbReference type="SAM" id="SignalP"/>
    </source>
</evidence>
<dbReference type="FunCoup" id="A0A6J2LR37">
    <property type="interactions" value="227"/>
</dbReference>
<dbReference type="InterPro" id="IPR003599">
    <property type="entry name" value="Ig_sub"/>
</dbReference>
<dbReference type="InterPro" id="IPR042414">
    <property type="entry name" value="CD8B"/>
</dbReference>
<dbReference type="AlphaFoldDB" id="A0A6J2LR37"/>
<feature type="signal peptide" evidence="12">
    <location>
        <begin position="1"/>
        <end position="16"/>
    </location>
</feature>
<dbReference type="PANTHER" id="PTHR11292">
    <property type="entry name" value="T-CELL SURFACE GLYCOPROTEIN CD8 BETA CHAIN"/>
    <property type="match status" value="1"/>
</dbReference>
<dbReference type="CDD" id="cd07700">
    <property type="entry name" value="IgV_CD8_beta"/>
    <property type="match status" value="1"/>
</dbReference>
<dbReference type="GO" id="GO:0042288">
    <property type="term" value="F:MHC class I protein binding"/>
    <property type="evidence" value="ECO:0007669"/>
    <property type="project" value="InterPro"/>
</dbReference>
<keyword evidence="4" id="KW-0391">Immunity</keyword>